<organism evidence="2 3">
    <name type="scientific">Senna tora</name>
    <dbReference type="NCBI Taxonomy" id="362788"/>
    <lineage>
        <taxon>Eukaryota</taxon>
        <taxon>Viridiplantae</taxon>
        <taxon>Streptophyta</taxon>
        <taxon>Embryophyta</taxon>
        <taxon>Tracheophyta</taxon>
        <taxon>Spermatophyta</taxon>
        <taxon>Magnoliopsida</taxon>
        <taxon>eudicotyledons</taxon>
        <taxon>Gunneridae</taxon>
        <taxon>Pentapetalae</taxon>
        <taxon>rosids</taxon>
        <taxon>fabids</taxon>
        <taxon>Fabales</taxon>
        <taxon>Fabaceae</taxon>
        <taxon>Caesalpinioideae</taxon>
        <taxon>Cassia clade</taxon>
        <taxon>Senna</taxon>
    </lineage>
</organism>
<name>A0A834WQ45_9FABA</name>
<evidence type="ECO:0000256" key="1">
    <source>
        <dbReference type="SAM" id="MobiDB-lite"/>
    </source>
</evidence>
<keyword evidence="3" id="KW-1185">Reference proteome</keyword>
<protein>
    <submittedName>
        <fullName evidence="2">Uncharacterized protein</fullName>
    </submittedName>
</protein>
<proteinExistence type="predicted"/>
<sequence length="90" mass="9605">MRSSATGRRFHSSSTADLASCRRLTTRSRLLRHSSSSSLSSSKSLLSGASRGFGLAIALSLGKAGCKSHASWTPESSTENEQYVLRLDPC</sequence>
<accession>A0A834WQ45</accession>
<gene>
    <name evidence="2" type="ORF">G2W53_018765</name>
</gene>
<feature type="compositionally biased region" description="Polar residues" evidence="1">
    <location>
        <begin position="70"/>
        <end position="81"/>
    </location>
</feature>
<feature type="region of interest" description="Disordered" evidence="1">
    <location>
        <begin position="67"/>
        <end position="90"/>
    </location>
</feature>
<comment type="caution">
    <text evidence="2">The sequence shown here is derived from an EMBL/GenBank/DDBJ whole genome shotgun (WGS) entry which is preliminary data.</text>
</comment>
<dbReference type="EMBL" id="JAAIUW010000006">
    <property type="protein sequence ID" value="KAF7827601.1"/>
    <property type="molecule type" value="Genomic_DNA"/>
</dbReference>
<evidence type="ECO:0000313" key="2">
    <source>
        <dbReference type="EMBL" id="KAF7827601.1"/>
    </source>
</evidence>
<dbReference type="Proteomes" id="UP000634136">
    <property type="component" value="Unassembled WGS sequence"/>
</dbReference>
<reference evidence="2" key="1">
    <citation type="submission" date="2020-09" db="EMBL/GenBank/DDBJ databases">
        <title>Genome-Enabled Discovery of Anthraquinone Biosynthesis in Senna tora.</title>
        <authorList>
            <person name="Kang S.-H."/>
            <person name="Pandey R.P."/>
            <person name="Lee C.-M."/>
            <person name="Sim J.-S."/>
            <person name="Jeong J.-T."/>
            <person name="Choi B.-S."/>
            <person name="Jung M."/>
            <person name="Ginzburg D."/>
            <person name="Zhao K."/>
            <person name="Won S.Y."/>
            <person name="Oh T.-J."/>
            <person name="Yu Y."/>
            <person name="Kim N.-H."/>
            <person name="Lee O.R."/>
            <person name="Lee T.-H."/>
            <person name="Bashyal P."/>
            <person name="Kim T.-S."/>
            <person name="Lee W.-H."/>
            <person name="Kawkins C."/>
            <person name="Kim C.-K."/>
            <person name="Kim J.S."/>
            <person name="Ahn B.O."/>
            <person name="Rhee S.Y."/>
            <person name="Sohng J.K."/>
        </authorList>
    </citation>
    <scope>NUCLEOTIDE SEQUENCE</scope>
    <source>
        <tissue evidence="2">Leaf</tissue>
    </source>
</reference>
<evidence type="ECO:0000313" key="3">
    <source>
        <dbReference type="Proteomes" id="UP000634136"/>
    </source>
</evidence>
<dbReference type="AlphaFoldDB" id="A0A834WQ45"/>